<reference evidence="1 2" key="1">
    <citation type="journal article" date="2016" name="Nat. Commun.">
        <title>Local admixture of amplified and diversified secreted pathogenesis determinants shapes mosaic Toxoplasma gondii genomes.</title>
        <authorList>
            <person name="Lorenzi H."/>
            <person name="Khan A."/>
            <person name="Behnke M.S."/>
            <person name="Namasivayam S."/>
            <person name="Swapna L.S."/>
            <person name="Hadjithomas M."/>
            <person name="Karamycheva S."/>
            <person name="Pinney D."/>
            <person name="Brunk B.P."/>
            <person name="Ajioka J.W."/>
            <person name="Ajzenberg D."/>
            <person name="Boothroyd J.C."/>
            <person name="Boyle J.P."/>
            <person name="Darde M.L."/>
            <person name="Diaz-Miranda M.A."/>
            <person name="Dubey J.P."/>
            <person name="Fritz H.M."/>
            <person name="Gennari S.M."/>
            <person name="Gregory B.D."/>
            <person name="Kim K."/>
            <person name="Saeij J.P."/>
            <person name="Su C."/>
            <person name="White M.W."/>
            <person name="Zhu X.Q."/>
            <person name="Howe D.K."/>
            <person name="Rosenthal B.M."/>
            <person name="Grigg M.E."/>
            <person name="Parkinson J."/>
            <person name="Liu L."/>
            <person name="Kissinger J.C."/>
            <person name="Roos D.S."/>
            <person name="Sibley L.D."/>
        </authorList>
    </citation>
    <scope>NUCLEOTIDE SEQUENCE [LARGE SCALE GENOMIC DNA]</scope>
    <source>
        <strain evidence="1 2">ARI</strain>
    </source>
</reference>
<comment type="caution">
    <text evidence="1">The sequence shown here is derived from an EMBL/GenBank/DDBJ whole genome shotgun (WGS) entry which is preliminary data.</text>
</comment>
<protein>
    <submittedName>
        <fullName evidence="1">Uncharacterized protein</fullName>
    </submittedName>
</protein>
<proteinExistence type="predicted"/>
<dbReference type="AlphaFoldDB" id="A0A139XIJ0"/>
<dbReference type="EMBL" id="AGQS02005989">
    <property type="protein sequence ID" value="KYF38607.1"/>
    <property type="molecule type" value="Genomic_DNA"/>
</dbReference>
<evidence type="ECO:0000313" key="1">
    <source>
        <dbReference type="EMBL" id="KYF38607.1"/>
    </source>
</evidence>
<gene>
    <name evidence="1" type="ORF">TGARI_357880</name>
</gene>
<sequence>MQFLVVPLLSLSTRTRVDEKPLSSASALSLLVSPLFSSSVFSPLYSALLRCVETCVSSLPLLFLFSFSSLPLELSLSRLPVRTSAQRPACKCLSICFSLSSFLLFRAESLAFFHPGREINCAGTAVDWAVDAAHEATPVCCILADEMLIGDAIQVRQR</sequence>
<accession>A0A139XIJ0</accession>
<name>A0A139XIJ0_TOXGO</name>
<dbReference type="VEuPathDB" id="ToxoDB:TGARI_357880"/>
<dbReference type="Proteomes" id="UP000074247">
    <property type="component" value="Unassembled WGS sequence"/>
</dbReference>
<organism evidence="1 2">
    <name type="scientific">Toxoplasma gondii ARI</name>
    <dbReference type="NCBI Taxonomy" id="1074872"/>
    <lineage>
        <taxon>Eukaryota</taxon>
        <taxon>Sar</taxon>
        <taxon>Alveolata</taxon>
        <taxon>Apicomplexa</taxon>
        <taxon>Conoidasida</taxon>
        <taxon>Coccidia</taxon>
        <taxon>Eucoccidiorida</taxon>
        <taxon>Eimeriorina</taxon>
        <taxon>Sarcocystidae</taxon>
        <taxon>Toxoplasma</taxon>
    </lineage>
</organism>
<evidence type="ECO:0000313" key="2">
    <source>
        <dbReference type="Proteomes" id="UP000074247"/>
    </source>
</evidence>